<evidence type="ECO:0000313" key="3">
    <source>
        <dbReference type="Proteomes" id="UP001195724"/>
    </source>
</evidence>
<dbReference type="Gene3D" id="3.40.630.30">
    <property type="match status" value="1"/>
</dbReference>
<evidence type="ECO:0000313" key="2">
    <source>
        <dbReference type="EMBL" id="MBM7812229.1"/>
    </source>
</evidence>
<dbReference type="PANTHER" id="PTHR43441:SF10">
    <property type="entry name" value="ACETYLTRANSFERASE"/>
    <property type="match status" value="1"/>
</dbReference>
<dbReference type="InterPro" id="IPR000182">
    <property type="entry name" value="GNAT_dom"/>
</dbReference>
<reference evidence="2 3" key="1">
    <citation type="submission" date="2021-01" db="EMBL/GenBank/DDBJ databases">
        <title>Sequencing the genomes of 1000 actinobacteria strains.</title>
        <authorList>
            <person name="Klenk H.-P."/>
        </authorList>
    </citation>
    <scope>NUCLEOTIDE SEQUENCE [LARGE SCALE GENOMIC DNA]</scope>
    <source>
        <strain evidence="2 3">DSM 44581</strain>
    </source>
</reference>
<organism evidence="2 3">
    <name type="scientific">Saccharothrix algeriensis</name>
    <dbReference type="NCBI Taxonomy" id="173560"/>
    <lineage>
        <taxon>Bacteria</taxon>
        <taxon>Bacillati</taxon>
        <taxon>Actinomycetota</taxon>
        <taxon>Actinomycetes</taxon>
        <taxon>Pseudonocardiales</taxon>
        <taxon>Pseudonocardiaceae</taxon>
        <taxon>Saccharothrix</taxon>
    </lineage>
</organism>
<dbReference type="Proteomes" id="UP001195724">
    <property type="component" value="Unassembled WGS sequence"/>
</dbReference>
<keyword evidence="3" id="KW-1185">Reference proteome</keyword>
<sequence>MRWVGDRVRLRGVEPGDWRSFMGFDAHVADMRDVDVVHPPRSAAGYRAWAEAESLREGSDEFRLAIEEVAGGQLVGSLSTAAVDPRAGRFSYGIGIGREHRRRGYATEAVVLLPAFMFGERRFHKCEVSVHAFNGASLGLHDGLGFRREGLLRDHEFFAGRHHDVVLLGLTAAEFAATHPFEPVRPA</sequence>
<name>A0ABS2S7L5_9PSEU</name>
<proteinExistence type="predicted"/>
<dbReference type="PANTHER" id="PTHR43441">
    <property type="entry name" value="RIBOSOMAL-PROTEIN-SERINE ACETYLTRANSFERASE"/>
    <property type="match status" value="1"/>
</dbReference>
<comment type="caution">
    <text evidence="2">The sequence shown here is derived from an EMBL/GenBank/DDBJ whole genome shotgun (WGS) entry which is preliminary data.</text>
</comment>
<dbReference type="InterPro" id="IPR016181">
    <property type="entry name" value="Acyl_CoA_acyltransferase"/>
</dbReference>
<dbReference type="InterPro" id="IPR051908">
    <property type="entry name" value="Ribosomal_N-acetyltransferase"/>
</dbReference>
<dbReference type="Pfam" id="PF13302">
    <property type="entry name" value="Acetyltransf_3"/>
    <property type="match status" value="1"/>
</dbReference>
<protein>
    <submittedName>
        <fullName evidence="2">RimJ/RimL family protein N-acetyltransferase</fullName>
    </submittedName>
</protein>
<evidence type="ECO:0000259" key="1">
    <source>
        <dbReference type="PROSITE" id="PS51186"/>
    </source>
</evidence>
<feature type="domain" description="N-acetyltransferase" evidence="1">
    <location>
        <begin position="8"/>
        <end position="173"/>
    </location>
</feature>
<dbReference type="RefSeq" id="WP_307819696.1">
    <property type="nucleotide sequence ID" value="NZ_JAFBCL010000001.1"/>
</dbReference>
<dbReference type="SUPFAM" id="SSF55729">
    <property type="entry name" value="Acyl-CoA N-acyltransferases (Nat)"/>
    <property type="match status" value="1"/>
</dbReference>
<gene>
    <name evidence="2" type="ORF">JOE68_003094</name>
</gene>
<dbReference type="PROSITE" id="PS51186">
    <property type="entry name" value="GNAT"/>
    <property type="match status" value="1"/>
</dbReference>
<accession>A0ABS2S7L5</accession>
<dbReference type="EMBL" id="JAFBCL010000001">
    <property type="protein sequence ID" value="MBM7812229.1"/>
    <property type="molecule type" value="Genomic_DNA"/>
</dbReference>